<evidence type="ECO:0000313" key="2">
    <source>
        <dbReference type="EMBL" id="KAF9938791.1"/>
    </source>
</evidence>
<feature type="region of interest" description="Disordered" evidence="1">
    <location>
        <begin position="79"/>
        <end position="111"/>
    </location>
</feature>
<feature type="region of interest" description="Disordered" evidence="1">
    <location>
        <begin position="435"/>
        <end position="483"/>
    </location>
</feature>
<accession>A0A9P6LTP6</accession>
<organism evidence="2 3">
    <name type="scientific">Modicella reniformis</name>
    <dbReference type="NCBI Taxonomy" id="1440133"/>
    <lineage>
        <taxon>Eukaryota</taxon>
        <taxon>Fungi</taxon>
        <taxon>Fungi incertae sedis</taxon>
        <taxon>Mucoromycota</taxon>
        <taxon>Mortierellomycotina</taxon>
        <taxon>Mortierellomycetes</taxon>
        <taxon>Mortierellales</taxon>
        <taxon>Mortierellaceae</taxon>
        <taxon>Modicella</taxon>
    </lineage>
</organism>
<dbReference type="OrthoDB" id="3971593at2759"/>
<proteinExistence type="predicted"/>
<keyword evidence="3" id="KW-1185">Reference proteome</keyword>
<evidence type="ECO:0000313" key="3">
    <source>
        <dbReference type="Proteomes" id="UP000749646"/>
    </source>
</evidence>
<feature type="region of interest" description="Disordered" evidence="1">
    <location>
        <begin position="354"/>
        <end position="373"/>
    </location>
</feature>
<gene>
    <name evidence="2" type="ORF">BGZ65_012222</name>
</gene>
<protein>
    <submittedName>
        <fullName evidence="2">Uncharacterized protein</fullName>
    </submittedName>
</protein>
<dbReference type="EMBL" id="JAAAHW010009578">
    <property type="protein sequence ID" value="KAF9938791.1"/>
    <property type="molecule type" value="Genomic_DNA"/>
</dbReference>
<comment type="caution">
    <text evidence="2">The sequence shown here is derived from an EMBL/GenBank/DDBJ whole genome shotgun (WGS) entry which is preliminary data.</text>
</comment>
<feature type="compositionally biased region" description="Basic and acidic residues" evidence="1">
    <location>
        <begin position="464"/>
        <end position="476"/>
    </location>
</feature>
<evidence type="ECO:0000256" key="1">
    <source>
        <dbReference type="SAM" id="MobiDB-lite"/>
    </source>
</evidence>
<feature type="compositionally biased region" description="Polar residues" evidence="1">
    <location>
        <begin position="364"/>
        <end position="373"/>
    </location>
</feature>
<reference evidence="2" key="1">
    <citation type="journal article" date="2020" name="Fungal Divers.">
        <title>Resolving the Mortierellaceae phylogeny through synthesis of multi-gene phylogenetics and phylogenomics.</title>
        <authorList>
            <person name="Vandepol N."/>
            <person name="Liber J."/>
            <person name="Desiro A."/>
            <person name="Na H."/>
            <person name="Kennedy M."/>
            <person name="Barry K."/>
            <person name="Grigoriev I.V."/>
            <person name="Miller A.N."/>
            <person name="O'Donnell K."/>
            <person name="Stajich J.E."/>
            <person name="Bonito G."/>
        </authorList>
    </citation>
    <scope>NUCLEOTIDE SEQUENCE</scope>
    <source>
        <strain evidence="2">MES-2147</strain>
    </source>
</reference>
<dbReference type="Proteomes" id="UP000749646">
    <property type="component" value="Unassembled WGS sequence"/>
</dbReference>
<sequence>MLGTHGNTNETLYGTCLIKPNELTDVENMTVEFVNAVLFPPSSLTQNARPGPVIHLSPHHQHNALAALPQQSGILNTNTHTQQEHSSQSSALTGDNHHLRQPLKTARPTGSPVPVTAALLHSGENPLTTMTPTSISASVTSTLQPEPFKKRIAHLLTDERRFHAPLAVLDRVHQFFKGPPQLDPAAFKGSTISALISVPFPDIMDTDGWLVPVGFNSSDPAMETSEFGPVQTCFLHVPILPSKRLYETETEVVLLDDVRLVAQLNAKLWEEFSSGNVAEAISLVPTSATWFGKTELADWPCVIMSGLKFEQANNSDPSRKKCSEIHSYIVVYLGRDPLRQAQFVQTFQDLGISPPQHPEGASMATLTTPPDSRQLNGHHHRWIAGFRRLFRAQGLATSGSGSGESWHVSQDDDKHSIDPQFDDIYSILPPFKKQRLERVGRPSDAQADWHHSKRRKRDGSAFSKLKDHNQDNRRLESDDEMSE</sequence>
<dbReference type="AlphaFoldDB" id="A0A9P6LTP6"/>
<feature type="compositionally biased region" description="Low complexity" evidence="1">
    <location>
        <begin position="79"/>
        <end position="90"/>
    </location>
</feature>
<name>A0A9P6LTP6_9FUNG</name>